<protein>
    <submittedName>
        <fullName evidence="1">38518_t:CDS:1</fullName>
    </submittedName>
</protein>
<name>A0ABN7VBB3_GIGMA</name>
<evidence type="ECO:0000313" key="1">
    <source>
        <dbReference type="EMBL" id="CAG8752965.1"/>
    </source>
</evidence>
<organism evidence="1 2">
    <name type="scientific">Gigaspora margarita</name>
    <dbReference type="NCBI Taxonomy" id="4874"/>
    <lineage>
        <taxon>Eukaryota</taxon>
        <taxon>Fungi</taxon>
        <taxon>Fungi incertae sedis</taxon>
        <taxon>Mucoromycota</taxon>
        <taxon>Glomeromycotina</taxon>
        <taxon>Glomeromycetes</taxon>
        <taxon>Diversisporales</taxon>
        <taxon>Gigasporaceae</taxon>
        <taxon>Gigaspora</taxon>
    </lineage>
</organism>
<evidence type="ECO:0000313" key="2">
    <source>
        <dbReference type="Proteomes" id="UP000789901"/>
    </source>
</evidence>
<dbReference type="Proteomes" id="UP000789901">
    <property type="component" value="Unassembled WGS sequence"/>
</dbReference>
<comment type="caution">
    <text evidence="1">The sequence shown here is derived from an EMBL/GenBank/DDBJ whole genome shotgun (WGS) entry which is preliminary data.</text>
</comment>
<sequence length="39" mass="4580">MENDNNIKENVITDYNEDEVLEILSRSVPEDTRKKRKGS</sequence>
<reference evidence="1 2" key="1">
    <citation type="submission" date="2021-06" db="EMBL/GenBank/DDBJ databases">
        <authorList>
            <person name="Kallberg Y."/>
            <person name="Tangrot J."/>
            <person name="Rosling A."/>
        </authorList>
    </citation>
    <scope>NUCLEOTIDE SEQUENCE [LARGE SCALE GENOMIC DNA]</scope>
    <source>
        <strain evidence="1 2">120-4 pot B 10/14</strain>
    </source>
</reference>
<accession>A0ABN7VBB3</accession>
<keyword evidence="2" id="KW-1185">Reference proteome</keyword>
<proteinExistence type="predicted"/>
<dbReference type="EMBL" id="CAJVQB010012123">
    <property type="protein sequence ID" value="CAG8752965.1"/>
    <property type="molecule type" value="Genomic_DNA"/>
</dbReference>
<gene>
    <name evidence="1" type="ORF">GMARGA_LOCUS16605</name>
</gene>